<dbReference type="Gene3D" id="3.30.2070.10">
    <property type="entry name" value="Formate dehydrogenase/DMSO reductase"/>
    <property type="match status" value="1"/>
</dbReference>
<dbReference type="InterPro" id="IPR019546">
    <property type="entry name" value="TAT_signal_bac_arc"/>
</dbReference>
<accession>A0A284VQW5</accession>
<dbReference type="Pfam" id="PF00384">
    <property type="entry name" value="Molybdopterin"/>
    <property type="match status" value="1"/>
</dbReference>
<protein>
    <submittedName>
        <fullName evidence="10">Molybdopterin oxidoreductase</fullName>
    </submittedName>
</protein>
<keyword evidence="5" id="KW-0732">Signal</keyword>
<dbReference type="InterPro" id="IPR009010">
    <property type="entry name" value="Asp_de-COase-like_dom_sf"/>
</dbReference>
<keyword evidence="4" id="KW-0479">Metal-binding</keyword>
<keyword evidence="3" id="KW-0500">Molybdenum</keyword>
<name>A0A284VQW5_9EURY</name>
<keyword evidence="11" id="KW-1185">Reference proteome</keyword>
<dbReference type="PROSITE" id="PS51318">
    <property type="entry name" value="TAT"/>
    <property type="match status" value="1"/>
</dbReference>
<dbReference type="Pfam" id="PF04879">
    <property type="entry name" value="Molybdop_Fe4S4"/>
    <property type="match status" value="1"/>
</dbReference>
<dbReference type="Gene3D" id="3.40.50.740">
    <property type="match status" value="1"/>
</dbReference>
<evidence type="ECO:0000256" key="7">
    <source>
        <dbReference type="ARBA" id="ARBA00023004"/>
    </source>
</evidence>
<dbReference type="InterPro" id="IPR006657">
    <property type="entry name" value="MoPterin_dinucl-bd_dom"/>
</dbReference>
<evidence type="ECO:0000256" key="8">
    <source>
        <dbReference type="ARBA" id="ARBA00023014"/>
    </source>
</evidence>
<dbReference type="SMART" id="SM00926">
    <property type="entry name" value="Molybdop_Fe4S4"/>
    <property type="match status" value="1"/>
</dbReference>
<dbReference type="InterPro" id="IPR050612">
    <property type="entry name" value="Prok_Mopterin_Oxidored"/>
</dbReference>
<dbReference type="InterPro" id="IPR006656">
    <property type="entry name" value="Mopterin_OxRdtase"/>
</dbReference>
<evidence type="ECO:0000256" key="4">
    <source>
        <dbReference type="ARBA" id="ARBA00022723"/>
    </source>
</evidence>
<dbReference type="Gene3D" id="2.40.40.20">
    <property type="match status" value="1"/>
</dbReference>
<dbReference type="Pfam" id="PF10518">
    <property type="entry name" value="TAT_signal"/>
    <property type="match status" value="1"/>
</dbReference>
<gene>
    <name evidence="10" type="ORF">MNV_410006</name>
</gene>
<keyword evidence="2" id="KW-0004">4Fe-4S</keyword>
<dbReference type="PANTHER" id="PTHR43742:SF9">
    <property type="entry name" value="TETRATHIONATE REDUCTASE SUBUNIT A"/>
    <property type="match status" value="1"/>
</dbReference>
<evidence type="ECO:0000256" key="1">
    <source>
        <dbReference type="ARBA" id="ARBA00010312"/>
    </source>
</evidence>
<dbReference type="Proteomes" id="UP000218615">
    <property type="component" value="Unassembled WGS sequence"/>
</dbReference>
<evidence type="ECO:0000256" key="5">
    <source>
        <dbReference type="ARBA" id="ARBA00022729"/>
    </source>
</evidence>
<dbReference type="OrthoDB" id="23466at2157"/>
<evidence type="ECO:0000256" key="6">
    <source>
        <dbReference type="ARBA" id="ARBA00023002"/>
    </source>
</evidence>
<keyword evidence="8" id="KW-0411">Iron-sulfur</keyword>
<dbReference type="SUPFAM" id="SSF50692">
    <property type="entry name" value="ADC-like"/>
    <property type="match status" value="1"/>
</dbReference>
<comment type="similarity">
    <text evidence="1">Belongs to the prokaryotic molybdopterin-containing oxidoreductase family.</text>
</comment>
<feature type="domain" description="4Fe-4S Mo/W bis-MGD-type" evidence="9">
    <location>
        <begin position="47"/>
        <end position="103"/>
    </location>
</feature>
<dbReference type="GO" id="GO:0046872">
    <property type="term" value="F:metal ion binding"/>
    <property type="evidence" value="ECO:0007669"/>
    <property type="project" value="UniProtKB-KW"/>
</dbReference>
<dbReference type="PROSITE" id="PS51669">
    <property type="entry name" value="4FE4S_MOW_BIS_MGD"/>
    <property type="match status" value="1"/>
</dbReference>
<keyword evidence="7" id="KW-0408">Iron</keyword>
<evidence type="ECO:0000259" key="9">
    <source>
        <dbReference type="PROSITE" id="PS51669"/>
    </source>
</evidence>
<dbReference type="STRING" id="1392998.ANME2D_00395"/>
<sequence>MALELKINRRSFLKAAGVTGAATFGYLSLNQPVIRALAQGNEAAGEEKWVSSVCIQCPAGCGTKVRVVNGRAVKIEGNPEHPYSNGKLCPKGYAGLQLLYDADRVKSPLKRTNPKKGQDEDPGFMPVTWDEALDDIAARLKKLREEGKSHTVAFLSGRNRGRAGAVWGTFTKLYGTPNNLGHSSICADASKKARMCIDGTDDYCAYDWENCNYVLNFGGSTLEAWRPTNLMLQRWAYMRRGRPVRAKQVMIDTRFSTTAIKADEWLPVRPGADGALALGIAHVILTGGLWDRNFVGDFKTKGRKFVTRETVAKEDFEEIWTSGLVDWWNNVLVNFTPDKAAEITGIPADRITRIAEEFATTKPAIAAGERGAGAHTNGTYNHMAIHALNALVGSMFATGGVMYQMGVPYASLSLKDDDYMDDTAKKADKEFKEHKLERADRAKSDEWPLASNVYQNIPDNHAKGEPYKLSVLFTYYTNPLFSMPNPQRAREAFKDVFIVETSSYLSETALYADYILPDNYYLERWQDDTVYASTGYPVAGLRVPAVKPVYNSRNSMEVIIDLGKRMGGKMGEYYNQLGSFENMLHEISKGFEKTPGDNGVSSFDSWAEKGAWYKKPYLYRFSGGKFYEWDGSGYNKEMKTTEEVKEEEKDGKKVKTTTIKDPVKDKLLKTKSGKFEFRSSKLEGLTDRQKEILKSELKSPEFFAYPHYEEPHFAGKEEGFPLHMSSPKMITHAEGRGANTQWLQERFGVVVGKGWTNWVELNPDKAEELGIRNGDEVWVESPIGKVKTIAVINPGNPPWMVVFPFEHGHWNYGRYAKGLGANPNEIMVNLSAVISAQSCTNATMVKVYRA</sequence>
<dbReference type="GO" id="GO:0051539">
    <property type="term" value="F:4 iron, 4 sulfur cluster binding"/>
    <property type="evidence" value="ECO:0007669"/>
    <property type="project" value="UniProtKB-KW"/>
</dbReference>
<reference evidence="11" key="1">
    <citation type="submission" date="2017-06" db="EMBL/GenBank/DDBJ databases">
        <authorList>
            <person name="Cremers G."/>
        </authorList>
    </citation>
    <scope>NUCLEOTIDE SEQUENCE [LARGE SCALE GENOMIC DNA]</scope>
</reference>
<proteinExistence type="inferred from homology"/>
<dbReference type="GO" id="GO:0043546">
    <property type="term" value="F:molybdopterin cofactor binding"/>
    <property type="evidence" value="ECO:0007669"/>
    <property type="project" value="InterPro"/>
</dbReference>
<keyword evidence="6" id="KW-0560">Oxidoreductase</keyword>
<organism evidence="10 11">
    <name type="scientific">Candidatus Methanoperedens nitratireducens</name>
    <dbReference type="NCBI Taxonomy" id="1392998"/>
    <lineage>
        <taxon>Archaea</taxon>
        <taxon>Methanobacteriati</taxon>
        <taxon>Methanobacteriota</taxon>
        <taxon>Stenosarchaea group</taxon>
        <taxon>Methanomicrobia</taxon>
        <taxon>Methanosarcinales</taxon>
        <taxon>ANME-2 cluster</taxon>
        <taxon>Candidatus Methanoperedentaceae</taxon>
        <taxon>Candidatus Methanoperedens</taxon>
    </lineage>
</organism>
<dbReference type="Gene3D" id="2.20.25.90">
    <property type="entry name" value="ADC-like domains"/>
    <property type="match status" value="1"/>
</dbReference>
<dbReference type="RefSeq" id="WP_096206265.1">
    <property type="nucleotide sequence ID" value="NZ_FZMP01000187.1"/>
</dbReference>
<dbReference type="InterPro" id="IPR006963">
    <property type="entry name" value="Mopterin_OxRdtase_4Fe-4S_dom"/>
</dbReference>
<dbReference type="AlphaFoldDB" id="A0A284VQW5"/>
<evidence type="ECO:0000256" key="3">
    <source>
        <dbReference type="ARBA" id="ARBA00022505"/>
    </source>
</evidence>
<evidence type="ECO:0000313" key="10">
    <source>
        <dbReference type="EMBL" id="SNQ61599.1"/>
    </source>
</evidence>
<dbReference type="EMBL" id="FZMP01000187">
    <property type="protein sequence ID" value="SNQ61599.1"/>
    <property type="molecule type" value="Genomic_DNA"/>
</dbReference>
<dbReference type="InterPro" id="IPR006311">
    <property type="entry name" value="TAT_signal"/>
</dbReference>
<dbReference type="Gene3D" id="3.40.228.10">
    <property type="entry name" value="Dimethylsulfoxide Reductase, domain 2"/>
    <property type="match status" value="1"/>
</dbReference>
<evidence type="ECO:0000313" key="11">
    <source>
        <dbReference type="Proteomes" id="UP000218615"/>
    </source>
</evidence>
<dbReference type="SUPFAM" id="SSF53706">
    <property type="entry name" value="Formate dehydrogenase/DMSO reductase, domains 1-3"/>
    <property type="match status" value="1"/>
</dbReference>
<dbReference type="PANTHER" id="PTHR43742">
    <property type="entry name" value="TRIMETHYLAMINE-N-OXIDE REDUCTASE"/>
    <property type="match status" value="1"/>
</dbReference>
<evidence type="ECO:0000256" key="2">
    <source>
        <dbReference type="ARBA" id="ARBA00022485"/>
    </source>
</evidence>
<dbReference type="GO" id="GO:0016491">
    <property type="term" value="F:oxidoreductase activity"/>
    <property type="evidence" value="ECO:0007669"/>
    <property type="project" value="UniProtKB-KW"/>
</dbReference>
<dbReference type="NCBIfam" id="TIGR01409">
    <property type="entry name" value="TAT_signal_seq"/>
    <property type="match status" value="1"/>
</dbReference>
<dbReference type="Pfam" id="PF01568">
    <property type="entry name" value="Molydop_binding"/>
    <property type="match status" value="1"/>
</dbReference>